<dbReference type="Proteomes" id="UP000053573">
    <property type="component" value="Unassembled WGS sequence"/>
</dbReference>
<gene>
    <name evidence="1" type="ORF">EMPG_16175</name>
</gene>
<keyword evidence="2" id="KW-1185">Reference proteome</keyword>
<protein>
    <submittedName>
        <fullName evidence="1">Uncharacterized protein</fullName>
    </submittedName>
</protein>
<evidence type="ECO:0000313" key="1">
    <source>
        <dbReference type="EMBL" id="KLJ08405.1"/>
    </source>
</evidence>
<proteinExistence type="predicted"/>
<organism evidence="1 2">
    <name type="scientific">Blastomyces silverae</name>
    <dbReference type="NCBI Taxonomy" id="2060906"/>
    <lineage>
        <taxon>Eukaryota</taxon>
        <taxon>Fungi</taxon>
        <taxon>Dikarya</taxon>
        <taxon>Ascomycota</taxon>
        <taxon>Pezizomycotina</taxon>
        <taxon>Eurotiomycetes</taxon>
        <taxon>Eurotiomycetidae</taxon>
        <taxon>Onygenales</taxon>
        <taxon>Ajellomycetaceae</taxon>
        <taxon>Blastomyces</taxon>
    </lineage>
</organism>
<reference evidence="2" key="1">
    <citation type="journal article" date="2015" name="PLoS Genet.">
        <title>The dynamic genome and transcriptome of the human fungal pathogen Blastomyces and close relative Emmonsia.</title>
        <authorList>
            <person name="Munoz J.F."/>
            <person name="Gauthier G.M."/>
            <person name="Desjardins C.A."/>
            <person name="Gallo J.E."/>
            <person name="Holder J."/>
            <person name="Sullivan T.D."/>
            <person name="Marty A.J."/>
            <person name="Carmen J.C."/>
            <person name="Chen Z."/>
            <person name="Ding L."/>
            <person name="Gujja S."/>
            <person name="Magrini V."/>
            <person name="Misas E."/>
            <person name="Mitreva M."/>
            <person name="Priest M."/>
            <person name="Saif S."/>
            <person name="Whiston E.A."/>
            <person name="Young S."/>
            <person name="Zeng Q."/>
            <person name="Goldman W.E."/>
            <person name="Mardis E.R."/>
            <person name="Taylor J.W."/>
            <person name="McEwen J.G."/>
            <person name="Clay O.K."/>
            <person name="Klein B.S."/>
            <person name="Cuomo C.A."/>
        </authorList>
    </citation>
    <scope>NUCLEOTIDE SEQUENCE [LARGE SCALE GENOMIC DNA]</scope>
    <source>
        <strain evidence="2">UAMH 139</strain>
    </source>
</reference>
<dbReference type="EMBL" id="LDEV01002603">
    <property type="protein sequence ID" value="KLJ08405.1"/>
    <property type="molecule type" value="Genomic_DNA"/>
</dbReference>
<name>A0A0H1BAM0_9EURO</name>
<comment type="caution">
    <text evidence="1">The sequence shown here is derived from an EMBL/GenBank/DDBJ whole genome shotgun (WGS) entry which is preliminary data.</text>
</comment>
<accession>A0A0H1BAM0</accession>
<sequence>MGCVSRELRGQSKGLQNIDSFHSAARSKEAQPALMRDNQLAPTLGPTWARLVPGGKLYPPLLFASSAIWKNMSSTP</sequence>
<dbReference type="AlphaFoldDB" id="A0A0H1BAM0"/>
<evidence type="ECO:0000313" key="2">
    <source>
        <dbReference type="Proteomes" id="UP000053573"/>
    </source>
</evidence>